<dbReference type="CDD" id="cd00866">
    <property type="entry name" value="PEBP_euk"/>
    <property type="match status" value="1"/>
</dbReference>
<evidence type="ECO:0000256" key="3">
    <source>
        <dbReference type="ARBA" id="ARBA00022980"/>
    </source>
</evidence>
<keyword evidence="2" id="KW-0809">Transit peptide</keyword>
<evidence type="ECO:0000256" key="9">
    <source>
        <dbReference type="ARBA" id="ARBA00041206"/>
    </source>
</evidence>
<dbReference type="InterPro" id="IPR036610">
    <property type="entry name" value="PEBP-like_sf"/>
</dbReference>
<keyword evidence="11" id="KW-1185">Reference proteome</keyword>
<evidence type="ECO:0000256" key="7">
    <source>
        <dbReference type="ARBA" id="ARBA00038016"/>
    </source>
</evidence>
<dbReference type="Pfam" id="PF01161">
    <property type="entry name" value="PBP"/>
    <property type="match status" value="1"/>
</dbReference>
<dbReference type="EMBL" id="CAJFCW020000001">
    <property type="protein sequence ID" value="CAG9080840.1"/>
    <property type="molecule type" value="Genomic_DNA"/>
</dbReference>
<evidence type="ECO:0000256" key="8">
    <source>
        <dbReference type="ARBA" id="ARBA00039444"/>
    </source>
</evidence>
<name>A0A811JS93_9BILA</name>
<comment type="caution">
    <text evidence="10">The sequence shown here is derived from an EMBL/GenBank/DDBJ whole genome shotgun (WGS) entry which is preliminary data.</text>
</comment>
<evidence type="ECO:0000256" key="1">
    <source>
        <dbReference type="ARBA" id="ARBA00004173"/>
    </source>
</evidence>
<evidence type="ECO:0000256" key="5">
    <source>
        <dbReference type="ARBA" id="ARBA00023128"/>
    </source>
</evidence>
<dbReference type="InterPro" id="IPR008914">
    <property type="entry name" value="PEBP"/>
</dbReference>
<keyword evidence="6" id="KW-0687">Ribonucleoprotein</keyword>
<reference evidence="10" key="1">
    <citation type="submission" date="2020-09" db="EMBL/GenBank/DDBJ databases">
        <authorList>
            <person name="Kikuchi T."/>
        </authorList>
    </citation>
    <scope>NUCLEOTIDE SEQUENCE</scope>
    <source>
        <strain evidence="10">SH1</strain>
    </source>
</reference>
<dbReference type="EMBL" id="CAJFDH010000001">
    <property type="protein sequence ID" value="CAD5206205.1"/>
    <property type="molecule type" value="Genomic_DNA"/>
</dbReference>
<keyword evidence="3" id="KW-0689">Ribosomal protein</keyword>
<gene>
    <name evidence="10" type="ORF">BOKJ2_LOCUS889</name>
</gene>
<accession>A0A811JS93</accession>
<evidence type="ECO:0000313" key="10">
    <source>
        <dbReference type="EMBL" id="CAD5206205.1"/>
    </source>
</evidence>
<comment type="similarity">
    <text evidence="7">Belongs to the phosphatidylethanolamine-binding protein family. Mitochondrion-specific ribosomal protein mL38 subfamily.</text>
</comment>
<proteinExistence type="inferred from homology"/>
<dbReference type="SUPFAM" id="SSF49777">
    <property type="entry name" value="PEBP-like"/>
    <property type="match status" value="1"/>
</dbReference>
<dbReference type="Proteomes" id="UP000783686">
    <property type="component" value="Unassembled WGS sequence"/>
</dbReference>
<dbReference type="AlphaFoldDB" id="A0A811JS93"/>
<comment type="subcellular location">
    <subcellularLocation>
        <location evidence="1">Mitochondrion</location>
    </subcellularLocation>
</comment>
<evidence type="ECO:0000256" key="4">
    <source>
        <dbReference type="ARBA" id="ARBA00023054"/>
    </source>
</evidence>
<keyword evidence="5" id="KW-0496">Mitochondrion</keyword>
<sequence length="440" mass="51416">MSAIRRIRSVFGDNYVPGSRRAKRTPRVNRPDRPKMIAWAGPAAFYQTRWSERNAWYKARIEYPELLPKMYVIEPTNYYKTLEERLNENKNISSLDIGFSKLKIEASEHKNKSEELEKAARKNELLIDLKQVEDDNISIGQHFNVYSDLFVPGAYFHNVQSFKVSYGSSDARTGNVITVQDMLEAPVVKIESPKDGKGYNSLVMVNLDGNMLEGELTEGGYQQMAHWVIGNVADGSAVSDGDVVVPYLPPTPYHGSGYHRIAFVLFRHQEKLDFSSFTLQSSRFEERLFSTNRFLKTFEEKMTPSSLRFCQAEWDQNVDNILHEQGLKSPRFWYQWNKPVVRKQKEFPLKVRTFDKYLDQYRPPEEVVNSVYREWLEKRVHEGEVKKPQFPDIFYADNRKKLQAWQHRQLIDRNLGKGPYARLYHDFQNPAFQKDQVSST</sequence>
<dbReference type="PANTHER" id="PTHR11362:SF133">
    <property type="entry name" value="LARGE RIBOSOMAL SUBUNIT PROTEIN ML38"/>
    <property type="match status" value="1"/>
</dbReference>
<organism evidence="10 11">
    <name type="scientific">Bursaphelenchus okinawaensis</name>
    <dbReference type="NCBI Taxonomy" id="465554"/>
    <lineage>
        <taxon>Eukaryota</taxon>
        <taxon>Metazoa</taxon>
        <taxon>Ecdysozoa</taxon>
        <taxon>Nematoda</taxon>
        <taxon>Chromadorea</taxon>
        <taxon>Rhabditida</taxon>
        <taxon>Tylenchina</taxon>
        <taxon>Tylenchomorpha</taxon>
        <taxon>Aphelenchoidea</taxon>
        <taxon>Aphelenchoididae</taxon>
        <taxon>Bursaphelenchus</taxon>
    </lineage>
</organism>
<dbReference type="OrthoDB" id="2153661at2759"/>
<protein>
    <recommendedName>
        <fullName evidence="8">Large ribosomal subunit protein mL38</fullName>
    </recommendedName>
    <alternativeName>
        <fullName evidence="9">39S ribosomal protein L38, mitochondrial</fullName>
    </alternativeName>
</protein>
<dbReference type="Proteomes" id="UP000614601">
    <property type="component" value="Unassembled WGS sequence"/>
</dbReference>
<dbReference type="GO" id="GO:0005762">
    <property type="term" value="C:mitochondrial large ribosomal subunit"/>
    <property type="evidence" value="ECO:0007669"/>
    <property type="project" value="TreeGrafter"/>
</dbReference>
<keyword evidence="4" id="KW-0175">Coiled coil</keyword>
<evidence type="ECO:0000313" key="11">
    <source>
        <dbReference type="Proteomes" id="UP000614601"/>
    </source>
</evidence>
<dbReference type="InterPro" id="IPR035810">
    <property type="entry name" value="PEBP_euk"/>
</dbReference>
<dbReference type="Gene3D" id="3.90.280.10">
    <property type="entry name" value="PEBP-like"/>
    <property type="match status" value="1"/>
</dbReference>
<dbReference type="PANTHER" id="PTHR11362">
    <property type="entry name" value="PHOSPHATIDYLETHANOLAMINE-BINDING PROTEIN"/>
    <property type="match status" value="1"/>
</dbReference>
<evidence type="ECO:0000256" key="2">
    <source>
        <dbReference type="ARBA" id="ARBA00022946"/>
    </source>
</evidence>
<evidence type="ECO:0000256" key="6">
    <source>
        <dbReference type="ARBA" id="ARBA00023274"/>
    </source>
</evidence>